<keyword evidence="8 9" id="KW-0472">Membrane</keyword>
<comment type="similarity">
    <text evidence="2 9">Belongs to the anion exchanger (TC 2.A.31) family.</text>
</comment>
<evidence type="ECO:0000256" key="8">
    <source>
        <dbReference type="ARBA" id="ARBA00023136"/>
    </source>
</evidence>
<feature type="transmembrane region" description="Helical" evidence="9">
    <location>
        <begin position="265"/>
        <end position="286"/>
    </location>
</feature>
<dbReference type="InterPro" id="IPR011531">
    <property type="entry name" value="HCO3_transpt-like_TM_dom"/>
</dbReference>
<accession>A0A158QDC4</accession>
<keyword evidence="7 9" id="KW-0406">Ion transport</keyword>
<feature type="transmembrane region" description="Helical" evidence="9">
    <location>
        <begin position="723"/>
        <end position="742"/>
    </location>
</feature>
<evidence type="ECO:0000259" key="11">
    <source>
        <dbReference type="Pfam" id="PF00955"/>
    </source>
</evidence>
<feature type="region of interest" description="Disordered" evidence="10">
    <location>
        <begin position="832"/>
        <end position="857"/>
    </location>
</feature>
<evidence type="ECO:0000256" key="9">
    <source>
        <dbReference type="RuleBase" id="RU362035"/>
    </source>
</evidence>
<evidence type="ECO:0000256" key="6">
    <source>
        <dbReference type="ARBA" id="ARBA00022989"/>
    </source>
</evidence>
<feature type="region of interest" description="Disordered" evidence="10">
    <location>
        <begin position="957"/>
        <end position="997"/>
    </location>
</feature>
<dbReference type="WBParaSite" id="HDID_0000276001-mRNA-1">
    <property type="protein sequence ID" value="HDID_0000276001-mRNA-1"/>
    <property type="gene ID" value="HDID_0000276001"/>
</dbReference>
<proteinExistence type="inferred from homology"/>
<feature type="transmembrane region" description="Helical" evidence="9">
    <location>
        <begin position="547"/>
        <end position="565"/>
    </location>
</feature>
<dbReference type="Pfam" id="PF00955">
    <property type="entry name" value="HCO3_cotransp"/>
    <property type="match status" value="1"/>
</dbReference>
<feature type="compositionally biased region" description="Basic residues" evidence="10">
    <location>
        <begin position="892"/>
        <end position="902"/>
    </location>
</feature>
<feature type="region of interest" description="Disordered" evidence="10">
    <location>
        <begin position="98"/>
        <end position="146"/>
    </location>
</feature>
<sequence>LVGETTFLRHPVAAFVRLREAARLGEMTEVPVPTRFMFILLGSQGNGAKYQAIGRAIGTLFSDEMFLDFATRSTSRNDLLAGIDEFLSASSLLPPAQWDHKSRIEPPHAPPSQENRKAAAAAASNINPVASPPSVSSTSTDGSQRKRHSLLPKLHHHHRHHKESRSPVSPINLSVSIASQQKTTAIVGGGDDDGKDSTPSSSKDIISMESGGVLGGSGTHEEFDRNNDPALMRTGRIFGGLMRDIKRRAPFYLSDFTEGIHIQCFASFFFLYFACLTPIITFGGLLSGVTGGYLGTMESILSGAVVGILYALFAGQPLTIMGSTGPVLVFESIIYRLCESNRWSYLSFRFWIGMWVAAFLFIMVAFDLSALVRFITRFTEESFALLIALIFIFEAIKKTYSISYKFPVNLDWKPFHAPPVDCRCIKPDNYTDKEFLDRAKDEYPILDLPFVGTNDTDAHHHANENGTIDWDRLNENYYSWGSMEAQKQCKILHGVWNHKACEGFYAPDIFFFCILLTALCFILSYGLRSLRNSGFFPSRVRSLISDFAVLIAIIICSLIDYFTGLHTPKLLVPISFEPTLGYNKRGWIIPPFNGNPWWTSLAAIGPALLAVILIFMDQQITAVIVNRRENKLRKGAGYHLDLLIVTITIAVNSVLGIPWFVAATVLSINHVISLKKESESAAPGERPIFLGCREQRITGFFIFLFIGLSVFMSSVLSRIPMAVLYGVFLLMGFTSLNGLQLMERVSLFFTPAKYQPDYTYLRHVRLGRIHLFTAIQVLCLILLYVIKSIPQISILFPLMVLAMCFVRRGLDFVFSQEELYWLDDILPESSCSRRKEEDTSGGQTKRYASATDFSSKDSLPLSQPLILNLDDKFNRSNVALCFTSFSHLVRRDRKKKDKRQHGHGRDSGGSGTETSDSRRGSLGGHRFRALRLFSSDFDGAIGRDIAVLFHSNETDQAMAGGTTSSTAPPSQTAQLSAPEIKINPPSHQGSPDSSRKNSGMILGVLSLNAYWNAPEIWDVAYTSKMTCEEKLTLLQSFSPNQKFHLSAEDSAWCEHVDLRNFAHPFELPDFREAESGMVESMVEITSPYRNHSRHDYPRQLYTFPLESHHSSILQAVFSLYRSNPETSPNWIYCKSPKITFTPGKISWFFFALDNCKELFKENGNGNPQPVYYRLEMQNGKGDGNIFRRHFSLDDFGSLETVLIFWVTSIASLFIGGWIATYVYLDFAVMNKDKRHLRYLLLLFFCVLLFAFLKHLFALMCFGHLSNVGRRPLWLEIISDSMGGATNCTLAALLLLLASGYCIVNKDPGKRMKVVVLATVVVYGLVQLICGFTTTLAFDSGQTKYIYQSPTGYTLVTLNVGAWLVFLLIAMYTNTHWPTKRLFYLTIICFYSVWYWTLPIILIINGDYIALWRRLALHRSIASTADLAAHVFLLYIFWPSSVVKIFIRSYEDQDDEEASLTPVPRTSITPVTVPKLPIDTKSPRKKSSKMDGLVPSTSNTAIPKLTTETPRTPGRDEQSEKDMKSNFLKKLMQ</sequence>
<feature type="transmembrane region" description="Helical" evidence="9">
    <location>
        <begin position="637"/>
        <end position="661"/>
    </location>
</feature>
<protein>
    <recommendedName>
        <fullName evidence="9">Anion exchange protein</fullName>
    </recommendedName>
</protein>
<evidence type="ECO:0000256" key="3">
    <source>
        <dbReference type="ARBA" id="ARBA00022448"/>
    </source>
</evidence>
<organism evidence="14">
    <name type="scientific">Hymenolepis diminuta</name>
    <name type="common">Rat tapeworm</name>
    <dbReference type="NCBI Taxonomy" id="6216"/>
    <lineage>
        <taxon>Eukaryota</taxon>
        <taxon>Metazoa</taxon>
        <taxon>Spiralia</taxon>
        <taxon>Lophotrochozoa</taxon>
        <taxon>Platyhelminthes</taxon>
        <taxon>Cestoda</taxon>
        <taxon>Eucestoda</taxon>
        <taxon>Cyclophyllidea</taxon>
        <taxon>Hymenolepididae</taxon>
        <taxon>Hymenolepis</taxon>
    </lineage>
</organism>
<feature type="transmembrane region" description="Helical" evidence="9">
    <location>
        <begin position="597"/>
        <end position="616"/>
    </location>
</feature>
<feature type="transmembrane region" description="Helical" evidence="9">
    <location>
        <begin position="766"/>
        <end position="785"/>
    </location>
</feature>
<keyword evidence="3 9" id="KW-0813">Transport</keyword>
<dbReference type="InterPro" id="IPR003020">
    <property type="entry name" value="HCO3_transpt_euk"/>
</dbReference>
<dbReference type="GO" id="GO:0005886">
    <property type="term" value="C:plasma membrane"/>
    <property type="evidence" value="ECO:0007669"/>
    <property type="project" value="UniProtKB-SubCell"/>
</dbReference>
<feature type="compositionally biased region" description="Low complexity" evidence="10">
    <location>
        <begin position="959"/>
        <end position="974"/>
    </location>
</feature>
<dbReference type="Pfam" id="PF10192">
    <property type="entry name" value="GPR180-TMEM145_TM"/>
    <property type="match status" value="1"/>
</dbReference>
<feature type="transmembrane region" description="Helical" evidence="9">
    <location>
        <begin position="1381"/>
        <end position="1403"/>
    </location>
</feature>
<dbReference type="GO" id="GO:0005452">
    <property type="term" value="F:solute:inorganic anion antiporter activity"/>
    <property type="evidence" value="ECO:0007669"/>
    <property type="project" value="InterPro"/>
</dbReference>
<evidence type="ECO:0000256" key="4">
    <source>
        <dbReference type="ARBA" id="ARBA00022475"/>
    </source>
</evidence>
<evidence type="ECO:0000256" key="10">
    <source>
        <dbReference type="SAM" id="MobiDB-lite"/>
    </source>
</evidence>
<evidence type="ECO:0000256" key="1">
    <source>
        <dbReference type="ARBA" id="ARBA00004651"/>
    </source>
</evidence>
<dbReference type="Gene3D" id="1.10.287.570">
    <property type="entry name" value="Helical hairpin bin"/>
    <property type="match status" value="1"/>
</dbReference>
<feature type="domain" description="Bicarbonate transporter-like transmembrane" evidence="11">
    <location>
        <begin position="236"/>
        <end position="826"/>
    </location>
</feature>
<keyword evidence="4" id="KW-1003">Cell membrane</keyword>
<evidence type="ECO:0000256" key="7">
    <source>
        <dbReference type="ARBA" id="ARBA00023065"/>
    </source>
</evidence>
<name>A0A158QDC4_HYMDI</name>
<feature type="transmembrane region" description="Helical" evidence="9">
    <location>
        <begin position="293"/>
        <end position="313"/>
    </location>
</feature>
<dbReference type="PANTHER" id="PTHR11453">
    <property type="entry name" value="ANION EXCHANGE PROTEIN"/>
    <property type="match status" value="1"/>
</dbReference>
<dbReference type="GO" id="GO:0019236">
    <property type="term" value="P:response to pheromone"/>
    <property type="evidence" value="ECO:0007669"/>
    <property type="project" value="InterPro"/>
</dbReference>
<keyword evidence="6 9" id="KW-1133">Transmembrane helix</keyword>
<dbReference type="STRING" id="6216.A0A158QDC4"/>
<feature type="transmembrane region" description="Helical" evidence="9">
    <location>
        <begin position="350"/>
        <end position="371"/>
    </location>
</feature>
<feature type="region of interest" description="Disordered" evidence="10">
    <location>
        <begin position="1474"/>
        <end position="1532"/>
    </location>
</feature>
<dbReference type="GO" id="GO:0008509">
    <property type="term" value="F:monoatomic anion transmembrane transporter activity"/>
    <property type="evidence" value="ECO:0007669"/>
    <property type="project" value="InterPro"/>
</dbReference>
<dbReference type="InterPro" id="IPR019336">
    <property type="entry name" value="GPR180/TMEM145_TM"/>
</dbReference>
<feature type="transmembrane region" description="Helical" evidence="9">
    <location>
        <begin position="1315"/>
        <end position="1337"/>
    </location>
</feature>
<evidence type="ECO:0000313" key="14">
    <source>
        <dbReference type="WBParaSite" id="HDID_0000276001-mRNA-1"/>
    </source>
</evidence>
<dbReference type="GO" id="GO:0008510">
    <property type="term" value="F:sodium:bicarbonate symporter activity"/>
    <property type="evidence" value="ECO:0007669"/>
    <property type="project" value="TreeGrafter"/>
</dbReference>
<feature type="transmembrane region" description="Helical" evidence="9">
    <location>
        <begin position="509"/>
        <end position="527"/>
    </location>
</feature>
<feature type="compositionally biased region" description="Basic and acidic residues" evidence="10">
    <location>
        <begin position="1512"/>
        <end position="1523"/>
    </location>
</feature>
<feature type="compositionally biased region" description="Polar residues" evidence="10">
    <location>
        <begin position="1494"/>
        <end position="1509"/>
    </location>
</feature>
<feature type="region of interest" description="Disordered" evidence="10">
    <location>
        <begin position="185"/>
        <end position="226"/>
    </location>
</feature>
<dbReference type="GO" id="GO:0051453">
    <property type="term" value="P:regulation of intracellular pH"/>
    <property type="evidence" value="ECO:0007669"/>
    <property type="project" value="TreeGrafter"/>
</dbReference>
<dbReference type="NCBIfam" id="TIGR00834">
    <property type="entry name" value="ae"/>
    <property type="match status" value="1"/>
</dbReference>
<dbReference type="InterPro" id="IPR016152">
    <property type="entry name" value="PTrfase/Anion_transptr"/>
</dbReference>
<dbReference type="InterPro" id="IPR013769">
    <property type="entry name" value="Band3_cytoplasmic_dom"/>
</dbReference>
<dbReference type="Gene3D" id="3.40.930.10">
    <property type="entry name" value="Mannitol-specific EII, Chain A"/>
    <property type="match status" value="1"/>
</dbReference>
<dbReference type="PANTHER" id="PTHR11453:SF36">
    <property type="entry name" value="ANION EXCHANGE PROTEIN"/>
    <property type="match status" value="1"/>
</dbReference>
<feature type="region of interest" description="Disordered" evidence="10">
    <location>
        <begin position="892"/>
        <end position="922"/>
    </location>
</feature>
<dbReference type="FunFam" id="1.10.287.570:FF:000001">
    <property type="entry name" value="Anion exchange protein"/>
    <property type="match status" value="1"/>
</dbReference>
<evidence type="ECO:0000256" key="5">
    <source>
        <dbReference type="ARBA" id="ARBA00022692"/>
    </source>
</evidence>
<comment type="subcellular location">
    <subcellularLocation>
        <location evidence="1">Cell membrane</location>
        <topology evidence="1">Multi-pass membrane protein</topology>
    </subcellularLocation>
    <subcellularLocation>
        <location evidence="9">Membrane</location>
        <topology evidence="9">Multi-pass membrane protein</topology>
    </subcellularLocation>
</comment>
<dbReference type="SUPFAM" id="SSF55804">
    <property type="entry name" value="Phoshotransferase/anion transport protein"/>
    <property type="match status" value="1"/>
</dbReference>
<evidence type="ECO:0000259" key="13">
    <source>
        <dbReference type="Pfam" id="PF10192"/>
    </source>
</evidence>
<evidence type="ECO:0000256" key="2">
    <source>
        <dbReference type="ARBA" id="ARBA00010993"/>
    </source>
</evidence>
<evidence type="ECO:0000259" key="12">
    <source>
        <dbReference type="Pfam" id="PF07565"/>
    </source>
</evidence>
<feature type="transmembrane region" description="Helical" evidence="9">
    <location>
        <begin position="697"/>
        <end position="716"/>
    </location>
</feature>
<feature type="transmembrane region" description="Helical" evidence="9">
    <location>
        <begin position="792"/>
        <end position="810"/>
    </location>
</feature>
<feature type="compositionally biased region" description="Low complexity" evidence="10">
    <location>
        <begin position="118"/>
        <end position="140"/>
    </location>
</feature>
<dbReference type="GO" id="GO:0007186">
    <property type="term" value="P:G protein-coupled receptor signaling pathway"/>
    <property type="evidence" value="ECO:0007669"/>
    <property type="project" value="InterPro"/>
</dbReference>
<feature type="transmembrane region" description="Helical" evidence="9">
    <location>
        <begin position="1236"/>
        <end position="1261"/>
    </location>
</feature>
<keyword evidence="5 9" id="KW-0812">Transmembrane</keyword>
<feature type="transmembrane region" description="Helical" evidence="9">
    <location>
        <begin position="1202"/>
        <end position="1224"/>
    </location>
</feature>
<dbReference type="Pfam" id="PF07565">
    <property type="entry name" value="Band_3_cyto"/>
    <property type="match status" value="1"/>
</dbReference>
<feature type="transmembrane region" description="Helical" evidence="9">
    <location>
        <begin position="1281"/>
        <end position="1303"/>
    </location>
</feature>
<feature type="domain" description="Band 3 cytoplasmic" evidence="12">
    <location>
        <begin position="1"/>
        <end position="99"/>
    </location>
</feature>
<feature type="transmembrane region" description="Helical" evidence="9">
    <location>
        <begin position="1349"/>
        <end position="1369"/>
    </location>
</feature>
<feature type="transmembrane region" description="Helical" evidence="9">
    <location>
        <begin position="1415"/>
        <end position="1437"/>
    </location>
</feature>
<feature type="transmembrane region" description="Helical" evidence="9">
    <location>
        <begin position="383"/>
        <end position="400"/>
    </location>
</feature>
<feature type="domain" description="GPR180/TMEM145 transmembrane" evidence="13">
    <location>
        <begin position="1218"/>
        <end position="1432"/>
    </location>
</feature>
<reference evidence="14" key="1">
    <citation type="submission" date="2016-04" db="UniProtKB">
        <authorList>
            <consortium name="WormBaseParasite"/>
        </authorList>
    </citation>
    <scope>IDENTIFICATION</scope>
</reference>